<dbReference type="Pfam" id="PF14301">
    <property type="entry name" value="DUF4376"/>
    <property type="match status" value="1"/>
</dbReference>
<dbReference type="EMBL" id="RTRY01000004">
    <property type="protein sequence ID" value="MJX46490.1"/>
    <property type="molecule type" value="Genomic_DNA"/>
</dbReference>
<sequence>MQDIKNFTPYKPESPVISGAAHLKSEDGHDWYECQKMFSPDTIKVEYDNNGVITCISRDVSGFWPVGKSVAEVPDTEENRRADISGRWGFDGTDIIDLMTPDKAREQKACEIDVWRNKQENGSVTFTWNNHSWDASKASQDRLAPVLIVAKSSQLPPGFFWTDASNEDVPVTVDDLTAIDAGMTQAMVVQGFKIHERQRQMKKDISELTKVSDILNYPVGWSDNSGN</sequence>
<dbReference type="InterPro" id="IPR025484">
    <property type="entry name" value="DUF4376"/>
</dbReference>
<organism evidence="2">
    <name type="scientific">Salmonella enterica</name>
    <name type="common">Salmonella choleraesuis</name>
    <dbReference type="NCBI Taxonomy" id="28901"/>
    <lineage>
        <taxon>Bacteria</taxon>
        <taxon>Pseudomonadati</taxon>
        <taxon>Pseudomonadota</taxon>
        <taxon>Gammaproteobacteria</taxon>
        <taxon>Enterobacterales</taxon>
        <taxon>Enterobacteriaceae</taxon>
        <taxon>Salmonella</taxon>
    </lineage>
</organism>
<name>A0A403F0A6_SALER</name>
<dbReference type="AlphaFoldDB" id="A0A403F0A6"/>
<proteinExistence type="predicted"/>
<protein>
    <submittedName>
        <fullName evidence="2">Phage tail protein</fullName>
    </submittedName>
</protein>
<dbReference type="RefSeq" id="WP_123220284.1">
    <property type="nucleotide sequence ID" value="NZ_RDPV01000007.1"/>
</dbReference>
<feature type="domain" description="DUF4376" evidence="1">
    <location>
        <begin position="104"/>
        <end position="207"/>
    </location>
</feature>
<accession>A0A403F0A6</accession>
<evidence type="ECO:0000313" key="2">
    <source>
        <dbReference type="EMBL" id="MJX46490.1"/>
    </source>
</evidence>
<gene>
    <name evidence="2" type="ORF">DTA53_06060</name>
</gene>
<reference evidence="2" key="1">
    <citation type="submission" date="2018-07" db="EMBL/GenBank/DDBJ databases">
        <authorList>
            <consortium name="GenomeTrakr network: Whole genome sequencing for foodborne pathogen traceback"/>
        </authorList>
    </citation>
    <scope>NUCLEOTIDE SEQUENCE [LARGE SCALE GENOMIC DNA]</scope>
    <source>
        <strain evidence="2">FDA00013282</strain>
    </source>
</reference>
<dbReference type="Proteomes" id="UP000885264">
    <property type="component" value="Unassembled WGS sequence"/>
</dbReference>
<evidence type="ECO:0000259" key="1">
    <source>
        <dbReference type="Pfam" id="PF14301"/>
    </source>
</evidence>
<comment type="caution">
    <text evidence="2">The sequence shown here is derived from an EMBL/GenBank/DDBJ whole genome shotgun (WGS) entry which is preliminary data.</text>
</comment>